<gene>
    <name evidence="12" type="primary">secA</name>
    <name evidence="18" type="ORF">CO116_01285</name>
</gene>
<dbReference type="SMART" id="SM00958">
    <property type="entry name" value="SecA_PP_bind"/>
    <property type="match status" value="1"/>
</dbReference>
<feature type="compositionally biased region" description="Basic and acidic residues" evidence="14">
    <location>
        <begin position="951"/>
        <end position="960"/>
    </location>
</feature>
<keyword evidence="10 12" id="KW-0811">Translocation</keyword>
<feature type="region of interest" description="Disordered" evidence="14">
    <location>
        <begin position="692"/>
        <end position="713"/>
    </location>
</feature>
<dbReference type="InterPro" id="IPR027417">
    <property type="entry name" value="P-loop_NTPase"/>
</dbReference>
<dbReference type="Proteomes" id="UP000230611">
    <property type="component" value="Unassembled WGS sequence"/>
</dbReference>
<dbReference type="PROSITE" id="PS51194">
    <property type="entry name" value="HELICASE_CTER"/>
    <property type="match status" value="1"/>
</dbReference>
<comment type="subunit">
    <text evidence="12">Monomer and homodimer. Part of the essential Sec protein translocation apparatus which comprises SecA, SecYEG and auxiliary proteins SecDF. Other proteins may also be involved.</text>
</comment>
<evidence type="ECO:0000256" key="13">
    <source>
        <dbReference type="RuleBase" id="RU003874"/>
    </source>
</evidence>
<evidence type="ECO:0000313" key="19">
    <source>
        <dbReference type="Proteomes" id="UP000230611"/>
    </source>
</evidence>
<dbReference type="GO" id="GO:0005524">
    <property type="term" value="F:ATP binding"/>
    <property type="evidence" value="ECO:0007669"/>
    <property type="project" value="UniProtKB-UniRule"/>
</dbReference>
<proteinExistence type="inferred from homology"/>
<dbReference type="GO" id="GO:0031522">
    <property type="term" value="C:cell envelope Sec protein transport complex"/>
    <property type="evidence" value="ECO:0007669"/>
    <property type="project" value="TreeGrafter"/>
</dbReference>
<dbReference type="Pfam" id="PF07516">
    <property type="entry name" value="SecA_SW"/>
    <property type="match status" value="2"/>
</dbReference>
<keyword evidence="11 12" id="KW-0472">Membrane</keyword>
<dbReference type="InterPro" id="IPR014018">
    <property type="entry name" value="SecA_motor_DEAD"/>
</dbReference>
<feature type="domain" description="Helicase ATP-binding" evidence="15">
    <location>
        <begin position="106"/>
        <end position="298"/>
    </location>
</feature>
<keyword evidence="7 12" id="KW-0067">ATP-binding</keyword>
<dbReference type="Gene3D" id="1.10.3060.10">
    <property type="entry name" value="Helical scaffold and wing domains of SecA"/>
    <property type="match status" value="1"/>
</dbReference>
<dbReference type="SUPFAM" id="SSF52540">
    <property type="entry name" value="P-loop containing nucleoside triphosphate hydrolases"/>
    <property type="match status" value="2"/>
</dbReference>
<feature type="domain" description="SecA family profile" evidence="17">
    <location>
        <begin position="1"/>
        <end position="641"/>
    </location>
</feature>
<evidence type="ECO:0000256" key="1">
    <source>
        <dbReference type="ARBA" id="ARBA00004170"/>
    </source>
</evidence>
<evidence type="ECO:0000256" key="8">
    <source>
        <dbReference type="ARBA" id="ARBA00022927"/>
    </source>
</evidence>
<dbReference type="InterPro" id="IPR011130">
    <property type="entry name" value="SecA_preprotein_X-link_dom"/>
</dbReference>
<dbReference type="InterPro" id="IPR020937">
    <property type="entry name" value="SecA_CS"/>
</dbReference>
<evidence type="ECO:0000313" key="18">
    <source>
        <dbReference type="EMBL" id="PJB17186.1"/>
    </source>
</evidence>
<feature type="binding site" evidence="12">
    <location>
        <position position="554"/>
    </location>
    <ligand>
        <name>ATP</name>
        <dbReference type="ChEBI" id="CHEBI:30616"/>
    </ligand>
</feature>
<sequence>MGLLTKIFGDPNDKIVKNLQPIVDKINSLEKKYQAMTDEELRSQTQEFRKRLGVETGEAEAKLLPNETTERSLASKLEEILPDAFAVVREAAKRTLGQRHFDVQLMGAIVLHRGQIAEMKTGEGKTLVATLAVYLNALPAQGVHVITVNDYLAKRDAAWMGMVYDFLGLTVGCITHEKAYKFSLDPNFQFSISNFQTDSNDQNSNNQNKSKLVEVPRKEAYNCDILYGTNNEFGFDYLRDNMAPDLDRMVQRDLNYAIVDEVDSILIDEARTPLIISAPAEESTEKYFKFAELVRRLKENDPATGSGQGDYNIDEKMRAATLTEAGLVKMEKMLGIDNIYAAGGGMSEVHHIEQALKAMALFKRDRDYVVKEGEVIIVDEFTGRLMYGRRYSEGLHQAIEAKEGVQVQRESQTLATITFQNYFRMYAKLAGMTGTAVTEAEEFAKIYKLETVAIPTNKPMIRRDLNDLIYRSENGKFKAVIEEIEERSKAGQPVLVGTISIEKNEILGEMLEREGIKPQILNAKHHEKEASIIAQAGKAGTVTIATNMAGRGVDIILGGSPLDEGEREKVVRLGGLHVIGTERHESRRIDNQLRGRSGRQGDPGSSQFYVSMEDDLMRIFGGDRMKSLMTTLKLPEDMPIANKMVSKSIESAQAKVEGNNFDIRKHLVEYDDVINKHRESIYKRRREILEMAGNPPNPLYPQSSDGAKQGGEIPPTPLIKMGEGGSIRDDGKSLSSTILSMVENEIEQVVIFHTAAENIKDWNLAEIYQVASTIFPVEKKLREDLSNFTEDGGKLDKIKERTAIIEHLIKLAQENYQKLAELAGQAGIIWSEIEKAILIRSIDTLWMEHLDAMDQMRRGIGLRGYGQRDPLVEYKKEAYRMYNELNSLIQKQVVYTIFKVGDIGQFKLAQEDRRPKQFIAPAKEMSQGSSSFSAFKTSSGKQKDNTTINLVKDKVRDSSGRKVGRNDPCPCGAKKPDGTPIKFKHCCGK</sequence>
<dbReference type="FunFam" id="3.90.1440.10:FF:000002">
    <property type="entry name" value="Protein translocase subunit SecA"/>
    <property type="match status" value="1"/>
</dbReference>
<dbReference type="HAMAP" id="MF_01382">
    <property type="entry name" value="SecA"/>
    <property type="match status" value="1"/>
</dbReference>
<evidence type="ECO:0000259" key="16">
    <source>
        <dbReference type="PROSITE" id="PS51194"/>
    </source>
</evidence>
<dbReference type="Gene3D" id="3.40.50.300">
    <property type="entry name" value="P-loop containing nucleotide triphosphate hydrolases"/>
    <property type="match status" value="2"/>
</dbReference>
<reference evidence="19" key="1">
    <citation type="submission" date="2017-09" db="EMBL/GenBank/DDBJ databases">
        <title>Depth-based differentiation of microbial function through sediment-hosted aquifers and enrichment of novel symbionts in the deep terrestrial subsurface.</title>
        <authorList>
            <person name="Probst A.J."/>
            <person name="Ladd B."/>
            <person name="Jarett J.K."/>
            <person name="Geller-Mcgrath D.E."/>
            <person name="Sieber C.M.K."/>
            <person name="Emerson J.B."/>
            <person name="Anantharaman K."/>
            <person name="Thomas B.C."/>
            <person name="Malmstrom R."/>
            <person name="Stieglmeier M."/>
            <person name="Klingl A."/>
            <person name="Woyke T."/>
            <person name="Ryan C.M."/>
            <person name="Banfield J.F."/>
        </authorList>
    </citation>
    <scope>NUCLEOTIDE SEQUENCE [LARGE SCALE GENOMIC DNA]</scope>
</reference>
<evidence type="ECO:0000256" key="3">
    <source>
        <dbReference type="ARBA" id="ARBA00022448"/>
    </source>
</evidence>
<dbReference type="InterPro" id="IPR044722">
    <property type="entry name" value="SecA_SF2_C"/>
</dbReference>
<comment type="subcellular location">
    <subcellularLocation>
        <location evidence="12">Cell membrane</location>
        <topology evidence="12">Peripheral membrane protein</topology>
        <orientation evidence="12">Cytoplasmic side</orientation>
    </subcellularLocation>
    <subcellularLocation>
        <location evidence="12">Cytoplasm</location>
    </subcellularLocation>
    <subcellularLocation>
        <location evidence="1">Membrane</location>
        <topology evidence="1">Peripheral membrane protein</topology>
    </subcellularLocation>
    <text evidence="12">Distribution is 50-50.</text>
</comment>
<dbReference type="InterPro" id="IPR001650">
    <property type="entry name" value="Helicase_C-like"/>
</dbReference>
<dbReference type="FunFam" id="3.40.50.300:FF:000429">
    <property type="entry name" value="Preprotein translocase subunit SecA"/>
    <property type="match status" value="1"/>
</dbReference>
<feature type="binding site" evidence="12">
    <location>
        <position position="104"/>
    </location>
    <ligand>
        <name>ATP</name>
        <dbReference type="ChEBI" id="CHEBI:30616"/>
    </ligand>
</feature>
<feature type="compositionally biased region" description="Low complexity" evidence="14">
    <location>
        <begin position="926"/>
        <end position="940"/>
    </location>
</feature>
<evidence type="ECO:0000259" key="17">
    <source>
        <dbReference type="PROSITE" id="PS51196"/>
    </source>
</evidence>
<comment type="function">
    <text evidence="12">Part of the Sec protein translocase complex. Interacts with the SecYEG preprotein conducting channel. Has a central role in coupling the hydrolysis of ATP to the transfer of proteins into and across the cell membrane, serving as an ATP-driven molecular motor driving the stepwise translocation of polypeptide chains across the membrane.</text>
</comment>
<accession>A0A2M8AHY7</accession>
<dbReference type="GO" id="GO:0065002">
    <property type="term" value="P:intracellular protein transmembrane transport"/>
    <property type="evidence" value="ECO:0007669"/>
    <property type="project" value="UniProtKB-UniRule"/>
</dbReference>
<dbReference type="NCBIfam" id="TIGR00963">
    <property type="entry name" value="secA"/>
    <property type="match status" value="1"/>
</dbReference>
<dbReference type="PROSITE" id="PS01312">
    <property type="entry name" value="SECA"/>
    <property type="match status" value="1"/>
</dbReference>
<dbReference type="InterPro" id="IPR011116">
    <property type="entry name" value="SecA_Wing/Scaffold"/>
</dbReference>
<keyword evidence="3 12" id="KW-0813">Transport</keyword>
<dbReference type="PANTHER" id="PTHR30612">
    <property type="entry name" value="SECA INNER MEMBRANE COMPONENT OF SEC PROTEIN SECRETION SYSTEM"/>
    <property type="match status" value="1"/>
</dbReference>
<protein>
    <recommendedName>
        <fullName evidence="12 13">Protein translocase subunit SecA</fullName>
        <ecNumber evidence="12">7.4.2.8</ecNumber>
    </recommendedName>
</protein>
<dbReference type="PRINTS" id="PR00906">
    <property type="entry name" value="SECA"/>
</dbReference>
<feature type="region of interest" description="Disordered" evidence="14">
    <location>
        <begin position="923"/>
        <end position="979"/>
    </location>
</feature>
<dbReference type="AlphaFoldDB" id="A0A2M8AHY7"/>
<evidence type="ECO:0000256" key="6">
    <source>
        <dbReference type="ARBA" id="ARBA00022741"/>
    </source>
</evidence>
<evidence type="ECO:0000256" key="2">
    <source>
        <dbReference type="ARBA" id="ARBA00007650"/>
    </source>
</evidence>
<dbReference type="InterPro" id="IPR000185">
    <property type="entry name" value="SecA"/>
</dbReference>
<dbReference type="GO" id="GO:0005829">
    <property type="term" value="C:cytosol"/>
    <property type="evidence" value="ECO:0007669"/>
    <property type="project" value="TreeGrafter"/>
</dbReference>
<evidence type="ECO:0000256" key="11">
    <source>
        <dbReference type="ARBA" id="ARBA00023136"/>
    </source>
</evidence>
<dbReference type="Pfam" id="PF01043">
    <property type="entry name" value="SecA_PP_bind"/>
    <property type="match status" value="1"/>
</dbReference>
<evidence type="ECO:0000256" key="10">
    <source>
        <dbReference type="ARBA" id="ARBA00023010"/>
    </source>
</evidence>
<dbReference type="GO" id="GO:0017038">
    <property type="term" value="P:protein import"/>
    <property type="evidence" value="ECO:0007669"/>
    <property type="project" value="InterPro"/>
</dbReference>
<dbReference type="GO" id="GO:0043952">
    <property type="term" value="P:protein transport by the Sec complex"/>
    <property type="evidence" value="ECO:0007669"/>
    <property type="project" value="TreeGrafter"/>
</dbReference>
<dbReference type="Pfam" id="PF07517">
    <property type="entry name" value="SecA_DEAD"/>
    <property type="match status" value="1"/>
</dbReference>
<dbReference type="EMBL" id="PFUO01000062">
    <property type="protein sequence ID" value="PJB17186.1"/>
    <property type="molecule type" value="Genomic_DNA"/>
</dbReference>
<evidence type="ECO:0000256" key="5">
    <source>
        <dbReference type="ARBA" id="ARBA00022490"/>
    </source>
</evidence>
<dbReference type="InterPro" id="IPR014001">
    <property type="entry name" value="Helicase_ATP-bd"/>
</dbReference>
<comment type="caution">
    <text evidence="18">The sequence shown here is derived from an EMBL/GenBank/DDBJ whole genome shotgun (WGS) entry which is preliminary data.</text>
</comment>
<feature type="domain" description="Helicase C-terminal" evidence="16">
    <location>
        <begin position="476"/>
        <end position="646"/>
    </location>
</feature>
<keyword evidence="8 12" id="KW-0653">Protein transport</keyword>
<dbReference type="PROSITE" id="PS51196">
    <property type="entry name" value="SECA_MOTOR_DEAD"/>
    <property type="match status" value="1"/>
</dbReference>
<keyword evidence="4 12" id="KW-1003">Cell membrane</keyword>
<dbReference type="SUPFAM" id="SSF81886">
    <property type="entry name" value="Helical scaffold and wing domains of SecA"/>
    <property type="match status" value="2"/>
</dbReference>
<dbReference type="InterPro" id="IPR011115">
    <property type="entry name" value="SecA_DEAD"/>
</dbReference>
<dbReference type="SUPFAM" id="SSF81767">
    <property type="entry name" value="Pre-protein crosslinking domain of SecA"/>
    <property type="match status" value="1"/>
</dbReference>
<comment type="catalytic activity">
    <reaction evidence="12">
        <text>ATP + H2O + cellular proteinSide 1 = ADP + phosphate + cellular proteinSide 2.</text>
        <dbReference type="EC" id="7.4.2.8"/>
    </reaction>
</comment>
<dbReference type="GO" id="GO:0006605">
    <property type="term" value="P:protein targeting"/>
    <property type="evidence" value="ECO:0007669"/>
    <property type="project" value="UniProtKB-UniRule"/>
</dbReference>
<dbReference type="SMART" id="SM00957">
    <property type="entry name" value="SecA_DEAD"/>
    <property type="match status" value="1"/>
</dbReference>
<keyword evidence="5 12" id="KW-0963">Cytoplasm</keyword>
<dbReference type="InterPro" id="IPR036670">
    <property type="entry name" value="SecA_X-link_sf"/>
</dbReference>
<keyword evidence="9 12" id="KW-1278">Translocase</keyword>
<dbReference type="EC" id="7.4.2.8" evidence="12"/>
<evidence type="ECO:0000256" key="14">
    <source>
        <dbReference type="SAM" id="MobiDB-lite"/>
    </source>
</evidence>
<name>A0A2M8AHY7_9BACT</name>
<dbReference type="GO" id="GO:0005886">
    <property type="term" value="C:plasma membrane"/>
    <property type="evidence" value="ECO:0007669"/>
    <property type="project" value="UniProtKB-SubCell"/>
</dbReference>
<keyword evidence="6 12" id="KW-0547">Nucleotide-binding</keyword>
<evidence type="ECO:0000256" key="9">
    <source>
        <dbReference type="ARBA" id="ARBA00022967"/>
    </source>
</evidence>
<dbReference type="InterPro" id="IPR036266">
    <property type="entry name" value="SecA_Wing/Scaffold_sf"/>
</dbReference>
<dbReference type="CDD" id="cd17928">
    <property type="entry name" value="DEXDc_SecA"/>
    <property type="match status" value="1"/>
</dbReference>
<feature type="binding site" evidence="12">
    <location>
        <begin position="122"/>
        <end position="126"/>
    </location>
    <ligand>
        <name>ATP</name>
        <dbReference type="ChEBI" id="CHEBI:30616"/>
    </ligand>
</feature>
<dbReference type="CDD" id="cd18803">
    <property type="entry name" value="SF2_C_secA"/>
    <property type="match status" value="1"/>
</dbReference>
<evidence type="ECO:0000259" key="15">
    <source>
        <dbReference type="PROSITE" id="PS51192"/>
    </source>
</evidence>
<evidence type="ECO:0000256" key="4">
    <source>
        <dbReference type="ARBA" id="ARBA00022475"/>
    </source>
</evidence>
<dbReference type="NCBIfam" id="NF009538">
    <property type="entry name" value="PRK12904.1"/>
    <property type="match status" value="1"/>
</dbReference>
<dbReference type="Pfam" id="PF21090">
    <property type="entry name" value="P-loop_SecA"/>
    <property type="match status" value="2"/>
</dbReference>
<organism evidence="18 19">
    <name type="scientific">Candidatus Falkowbacteria bacterium CG_4_9_14_3_um_filter_38_19</name>
    <dbReference type="NCBI Taxonomy" id="1974559"/>
    <lineage>
        <taxon>Bacteria</taxon>
        <taxon>Candidatus Falkowiibacteriota</taxon>
    </lineage>
</organism>
<dbReference type="PANTHER" id="PTHR30612:SF0">
    <property type="entry name" value="CHLOROPLAST PROTEIN-TRANSPORTING ATPASE"/>
    <property type="match status" value="1"/>
</dbReference>
<dbReference type="GO" id="GO:0008564">
    <property type="term" value="F:protein-exporting ATPase activity"/>
    <property type="evidence" value="ECO:0007669"/>
    <property type="project" value="UniProtKB-EC"/>
</dbReference>
<dbReference type="PROSITE" id="PS51192">
    <property type="entry name" value="HELICASE_ATP_BIND_1"/>
    <property type="match status" value="1"/>
</dbReference>
<evidence type="ECO:0000256" key="7">
    <source>
        <dbReference type="ARBA" id="ARBA00022840"/>
    </source>
</evidence>
<comment type="similarity">
    <text evidence="2 12 13">Belongs to the SecA family.</text>
</comment>
<evidence type="ECO:0000256" key="12">
    <source>
        <dbReference type="HAMAP-Rule" id="MF_01382"/>
    </source>
</evidence>
<dbReference type="Gene3D" id="3.90.1440.10">
    <property type="entry name" value="SecA, preprotein cross-linking domain"/>
    <property type="match status" value="1"/>
</dbReference>